<dbReference type="InterPro" id="IPR045038">
    <property type="entry name" value="AIG2-like"/>
</dbReference>
<protein>
    <recommendedName>
        <fullName evidence="3">Putative gamma-glutamylcyclotransferase</fullName>
    </recommendedName>
</protein>
<dbReference type="Pfam" id="PF06094">
    <property type="entry name" value="GGACT"/>
    <property type="match status" value="1"/>
</dbReference>
<keyword evidence="6" id="KW-1185">Reference proteome</keyword>
<gene>
    <name evidence="5" type="ORF">FSPOR_1857</name>
</gene>
<dbReference type="SUPFAM" id="SSF110857">
    <property type="entry name" value="Gamma-glutamyl cyclotransferase-like"/>
    <property type="match status" value="1"/>
</dbReference>
<dbReference type="InterPro" id="IPR013024">
    <property type="entry name" value="GGCT-like"/>
</dbReference>
<dbReference type="Proteomes" id="UP000266152">
    <property type="component" value="Unassembled WGS sequence"/>
</dbReference>
<dbReference type="Gene3D" id="3.10.490.10">
    <property type="entry name" value="Gamma-glutamyl cyclotransferase-like"/>
    <property type="match status" value="1"/>
</dbReference>
<dbReference type="CDD" id="cd06661">
    <property type="entry name" value="GGCT_like"/>
    <property type="match status" value="1"/>
</dbReference>
<sequence>MATVPPSRPVFIYGTLRALPLLAWVLTGDDSNTSAVAKLVRPAKVDGYARFALHGKYYPGAVKHESAGLDGLLLRLETKSQRQKVHNFEGEIYKAEPVRVTLEDGTTVDADIYVWNGDAEAVSDKPWELQNFINEDLQGCLDIYEGIELVGDDA</sequence>
<evidence type="ECO:0000256" key="3">
    <source>
        <dbReference type="ARBA" id="ARBA00030602"/>
    </source>
</evidence>
<evidence type="ECO:0000256" key="2">
    <source>
        <dbReference type="ARBA" id="ARBA00022679"/>
    </source>
</evidence>
<evidence type="ECO:0000256" key="1">
    <source>
        <dbReference type="ARBA" id="ARBA00008861"/>
    </source>
</evidence>
<organism evidence="5 6">
    <name type="scientific">Fusarium sporotrichioides</name>
    <dbReference type="NCBI Taxonomy" id="5514"/>
    <lineage>
        <taxon>Eukaryota</taxon>
        <taxon>Fungi</taxon>
        <taxon>Dikarya</taxon>
        <taxon>Ascomycota</taxon>
        <taxon>Pezizomycotina</taxon>
        <taxon>Sordariomycetes</taxon>
        <taxon>Hypocreomycetidae</taxon>
        <taxon>Hypocreales</taxon>
        <taxon>Nectriaceae</taxon>
        <taxon>Fusarium</taxon>
    </lineage>
</organism>
<dbReference type="AlphaFoldDB" id="A0A395SQ38"/>
<dbReference type="EMBL" id="PXOF01000023">
    <property type="protein sequence ID" value="RGP74162.1"/>
    <property type="molecule type" value="Genomic_DNA"/>
</dbReference>
<dbReference type="PANTHER" id="PTHR31544">
    <property type="entry name" value="AIG2-LIKE PROTEIN D"/>
    <property type="match status" value="1"/>
</dbReference>
<dbReference type="InterPro" id="IPR009288">
    <property type="entry name" value="AIG2-like_dom"/>
</dbReference>
<dbReference type="InterPro" id="IPR036568">
    <property type="entry name" value="GGCT-like_sf"/>
</dbReference>
<comment type="caution">
    <text evidence="5">The sequence shown here is derived from an EMBL/GenBank/DDBJ whole genome shotgun (WGS) entry which is preliminary data.</text>
</comment>
<dbReference type="GO" id="GO:0016740">
    <property type="term" value="F:transferase activity"/>
    <property type="evidence" value="ECO:0007669"/>
    <property type="project" value="UniProtKB-KW"/>
</dbReference>
<reference evidence="5 6" key="1">
    <citation type="journal article" date="2018" name="PLoS Pathog.">
        <title>Evolution of structural diversity of trichothecenes, a family of toxins produced by plant pathogenic and entomopathogenic fungi.</title>
        <authorList>
            <person name="Proctor R.H."/>
            <person name="McCormick S.P."/>
            <person name="Kim H.S."/>
            <person name="Cardoza R.E."/>
            <person name="Stanley A.M."/>
            <person name="Lindo L."/>
            <person name="Kelly A."/>
            <person name="Brown D.W."/>
            <person name="Lee T."/>
            <person name="Vaughan M.M."/>
            <person name="Alexander N.J."/>
            <person name="Busman M."/>
            <person name="Gutierrez S."/>
        </authorList>
    </citation>
    <scope>NUCLEOTIDE SEQUENCE [LARGE SCALE GENOMIC DNA]</scope>
    <source>
        <strain evidence="5 6">NRRL 3299</strain>
    </source>
</reference>
<proteinExistence type="inferred from homology"/>
<evidence type="ECO:0000313" key="5">
    <source>
        <dbReference type="EMBL" id="RGP74162.1"/>
    </source>
</evidence>
<comment type="similarity">
    <text evidence="1">Belongs to the gamma-glutamylcyclotransferase family.</text>
</comment>
<evidence type="ECO:0000313" key="6">
    <source>
        <dbReference type="Proteomes" id="UP000266152"/>
    </source>
</evidence>
<evidence type="ECO:0000259" key="4">
    <source>
        <dbReference type="Pfam" id="PF06094"/>
    </source>
</evidence>
<dbReference type="PANTHER" id="PTHR31544:SF2">
    <property type="entry name" value="AIG2-LIKE PROTEIN D"/>
    <property type="match status" value="1"/>
</dbReference>
<feature type="domain" description="Gamma-glutamylcyclotransferase AIG2-like" evidence="4">
    <location>
        <begin position="10"/>
        <end position="127"/>
    </location>
</feature>
<keyword evidence="2" id="KW-0808">Transferase</keyword>
<name>A0A395SQ38_FUSSP</name>
<accession>A0A395SQ38</accession>